<evidence type="ECO:0000256" key="1">
    <source>
        <dbReference type="SAM" id="MobiDB-lite"/>
    </source>
</evidence>
<name>A0A0A9YYZ9_LYGHE</name>
<gene>
    <name evidence="2" type="ORF">CM83_13875</name>
</gene>
<dbReference type="AlphaFoldDB" id="A0A0A9YYZ9"/>
<proteinExistence type="predicted"/>
<protein>
    <submittedName>
        <fullName evidence="2">Uncharacterized protein</fullName>
    </submittedName>
</protein>
<reference evidence="2" key="2">
    <citation type="submission" date="2014-07" db="EMBL/GenBank/DDBJ databases">
        <authorList>
            <person name="Hull J."/>
        </authorList>
    </citation>
    <scope>NUCLEOTIDE SEQUENCE</scope>
</reference>
<evidence type="ECO:0000313" key="2">
    <source>
        <dbReference type="EMBL" id="JAG38227.1"/>
    </source>
</evidence>
<organism evidence="2">
    <name type="scientific">Lygus hesperus</name>
    <name type="common">Western plant bug</name>
    <dbReference type="NCBI Taxonomy" id="30085"/>
    <lineage>
        <taxon>Eukaryota</taxon>
        <taxon>Metazoa</taxon>
        <taxon>Ecdysozoa</taxon>
        <taxon>Arthropoda</taxon>
        <taxon>Hexapoda</taxon>
        <taxon>Insecta</taxon>
        <taxon>Pterygota</taxon>
        <taxon>Neoptera</taxon>
        <taxon>Paraneoptera</taxon>
        <taxon>Hemiptera</taxon>
        <taxon>Heteroptera</taxon>
        <taxon>Panheteroptera</taxon>
        <taxon>Cimicomorpha</taxon>
        <taxon>Miridae</taxon>
        <taxon>Mirini</taxon>
        <taxon>Lygus</taxon>
    </lineage>
</organism>
<reference evidence="2" key="1">
    <citation type="journal article" date="2014" name="PLoS ONE">
        <title>Transcriptome-Based Identification of ABC Transporters in the Western Tarnished Plant Bug Lygus hesperus.</title>
        <authorList>
            <person name="Hull J.J."/>
            <person name="Chaney K."/>
            <person name="Geib S.M."/>
            <person name="Fabrick J.A."/>
            <person name="Brent C.S."/>
            <person name="Walsh D."/>
            <person name="Lavine L.C."/>
        </authorList>
    </citation>
    <scope>NUCLEOTIDE SEQUENCE</scope>
</reference>
<feature type="compositionally biased region" description="Basic and acidic residues" evidence="1">
    <location>
        <begin position="111"/>
        <end position="129"/>
    </location>
</feature>
<feature type="region of interest" description="Disordered" evidence="1">
    <location>
        <begin position="107"/>
        <end position="129"/>
    </location>
</feature>
<sequence length="129" mass="14564">MVHQIKRETLRGFDPEYFIPDLVNRPVECFRPSDGRLRDDRHSKKAVSHLVLRHSVAEVKFQFEVSWIRGPLRVASVPRPGQPPCGDCGGGGLRLIGVGGSNASNAFDLSLQREKRRNERKNEPPSEIH</sequence>
<dbReference type="EMBL" id="GBHO01005377">
    <property type="protein sequence ID" value="JAG38227.1"/>
    <property type="molecule type" value="Transcribed_RNA"/>
</dbReference>
<accession>A0A0A9YYZ9</accession>
<feature type="non-terminal residue" evidence="2">
    <location>
        <position position="129"/>
    </location>
</feature>